<feature type="chain" id="PRO_5040435044" evidence="1">
    <location>
        <begin position="19"/>
        <end position="144"/>
    </location>
</feature>
<accession>A0A9P4US63</accession>
<keyword evidence="3" id="KW-1185">Reference proteome</keyword>
<protein>
    <submittedName>
        <fullName evidence="2">Uncharacterized protein</fullName>
    </submittedName>
</protein>
<dbReference type="EMBL" id="ML996539">
    <property type="protein sequence ID" value="KAF2726402.1"/>
    <property type="molecule type" value="Genomic_DNA"/>
</dbReference>
<name>A0A9P4US63_9PLEO</name>
<comment type="caution">
    <text evidence="2">The sequence shown here is derived from an EMBL/GenBank/DDBJ whole genome shotgun (WGS) entry which is preliminary data.</text>
</comment>
<evidence type="ECO:0000313" key="2">
    <source>
        <dbReference type="EMBL" id="KAF2726402.1"/>
    </source>
</evidence>
<keyword evidence="1" id="KW-0732">Signal</keyword>
<reference evidence="2" key="1">
    <citation type="journal article" date="2020" name="Stud. Mycol.">
        <title>101 Dothideomycetes genomes: a test case for predicting lifestyles and emergence of pathogens.</title>
        <authorList>
            <person name="Haridas S."/>
            <person name="Albert R."/>
            <person name="Binder M."/>
            <person name="Bloem J."/>
            <person name="Labutti K."/>
            <person name="Salamov A."/>
            <person name="Andreopoulos B."/>
            <person name="Baker S."/>
            <person name="Barry K."/>
            <person name="Bills G."/>
            <person name="Bluhm B."/>
            <person name="Cannon C."/>
            <person name="Castanera R."/>
            <person name="Culley D."/>
            <person name="Daum C."/>
            <person name="Ezra D."/>
            <person name="Gonzalez J."/>
            <person name="Henrissat B."/>
            <person name="Kuo A."/>
            <person name="Liang C."/>
            <person name="Lipzen A."/>
            <person name="Lutzoni F."/>
            <person name="Magnuson J."/>
            <person name="Mondo S."/>
            <person name="Nolan M."/>
            <person name="Ohm R."/>
            <person name="Pangilinan J."/>
            <person name="Park H.-J."/>
            <person name="Ramirez L."/>
            <person name="Alfaro M."/>
            <person name="Sun H."/>
            <person name="Tritt A."/>
            <person name="Yoshinaga Y."/>
            <person name="Zwiers L.-H."/>
            <person name="Turgeon B."/>
            <person name="Goodwin S."/>
            <person name="Spatafora J."/>
            <person name="Crous P."/>
            <person name="Grigoriev I."/>
        </authorList>
    </citation>
    <scope>NUCLEOTIDE SEQUENCE</scope>
    <source>
        <strain evidence="2">CBS 125425</strain>
    </source>
</reference>
<feature type="signal peptide" evidence="1">
    <location>
        <begin position="1"/>
        <end position="18"/>
    </location>
</feature>
<proteinExistence type="predicted"/>
<dbReference type="Proteomes" id="UP000799444">
    <property type="component" value="Unassembled WGS sequence"/>
</dbReference>
<dbReference type="AlphaFoldDB" id="A0A9P4US63"/>
<evidence type="ECO:0000313" key="3">
    <source>
        <dbReference type="Proteomes" id="UP000799444"/>
    </source>
</evidence>
<gene>
    <name evidence="2" type="ORF">EJ04DRAFT_530306</name>
</gene>
<evidence type="ECO:0000256" key="1">
    <source>
        <dbReference type="SAM" id="SignalP"/>
    </source>
</evidence>
<sequence length="144" mass="16578">MHYHVFLLASTLARCLYAAPSSFINRRFTIDAFPNNQPIEILDNWQTYSGARNNSYCCSGPRAPSRDSRPITADTIAGLAKMLDSQTANGQLCFLSDDSPYYSQGNYDGYEVILYFTKNFRKEVKSAWYHWYGRTPQKCWKDTN</sequence>
<organism evidence="2 3">
    <name type="scientific">Polyplosphaeria fusca</name>
    <dbReference type="NCBI Taxonomy" id="682080"/>
    <lineage>
        <taxon>Eukaryota</taxon>
        <taxon>Fungi</taxon>
        <taxon>Dikarya</taxon>
        <taxon>Ascomycota</taxon>
        <taxon>Pezizomycotina</taxon>
        <taxon>Dothideomycetes</taxon>
        <taxon>Pleosporomycetidae</taxon>
        <taxon>Pleosporales</taxon>
        <taxon>Tetraplosphaeriaceae</taxon>
        <taxon>Polyplosphaeria</taxon>
    </lineage>
</organism>